<dbReference type="PANTHER" id="PTHR19918">
    <property type="entry name" value="CELL DIVISION CYCLE 20 CDC20 FIZZY -RELATED"/>
    <property type="match status" value="1"/>
</dbReference>
<dbReference type="GO" id="GO:0010997">
    <property type="term" value="F:anaphase-promoting complex binding"/>
    <property type="evidence" value="ECO:0007669"/>
    <property type="project" value="InterPro"/>
</dbReference>
<dbReference type="GO" id="GO:1990757">
    <property type="term" value="F:ubiquitin ligase activator activity"/>
    <property type="evidence" value="ECO:0007669"/>
    <property type="project" value="TreeGrafter"/>
</dbReference>
<dbReference type="GO" id="GO:0031145">
    <property type="term" value="P:anaphase-promoting complex-dependent catabolic process"/>
    <property type="evidence" value="ECO:0007669"/>
    <property type="project" value="TreeGrafter"/>
</dbReference>
<dbReference type="PROSITE" id="PS50294">
    <property type="entry name" value="WD_REPEATS_REGION"/>
    <property type="match status" value="2"/>
</dbReference>
<dbReference type="Proteomes" id="UP000688137">
    <property type="component" value="Unassembled WGS sequence"/>
</dbReference>
<evidence type="ECO:0000313" key="8">
    <source>
        <dbReference type="Proteomes" id="UP000688137"/>
    </source>
</evidence>
<dbReference type="GO" id="GO:0005680">
    <property type="term" value="C:anaphase-promoting complex"/>
    <property type="evidence" value="ECO:0007669"/>
    <property type="project" value="TreeGrafter"/>
</dbReference>
<feature type="domain" description="CDC20/Fizzy WD40" evidence="6">
    <location>
        <begin position="210"/>
        <end position="498"/>
    </location>
</feature>
<dbReference type="PANTHER" id="PTHR19918:SF1">
    <property type="entry name" value="FIZZY-RELATED PROTEIN HOMOLOG"/>
    <property type="match status" value="1"/>
</dbReference>
<keyword evidence="2" id="KW-0677">Repeat</keyword>
<evidence type="ECO:0000259" key="6">
    <source>
        <dbReference type="Pfam" id="PF24807"/>
    </source>
</evidence>
<evidence type="ECO:0000256" key="3">
    <source>
        <dbReference type="ARBA" id="ARBA00023306"/>
    </source>
</evidence>
<gene>
    <name evidence="7" type="ORF">PPRIM_AZ9-3.1.T0360312</name>
</gene>
<dbReference type="OMA" id="NDIEVSC"/>
<evidence type="ECO:0000256" key="1">
    <source>
        <dbReference type="ARBA" id="ARBA00022574"/>
    </source>
</evidence>
<dbReference type="AlphaFoldDB" id="A0A8S1L9J7"/>
<protein>
    <recommendedName>
        <fullName evidence="6">CDC20/Fizzy WD40 domain-containing protein</fullName>
    </recommendedName>
</protein>
<dbReference type="InterPro" id="IPR033010">
    <property type="entry name" value="Cdc20/Fizzy"/>
</dbReference>
<proteinExistence type="predicted"/>
<feature type="repeat" description="WD" evidence="4">
    <location>
        <begin position="337"/>
        <end position="370"/>
    </location>
</feature>
<accession>A0A8S1L9J7</accession>
<evidence type="ECO:0000256" key="5">
    <source>
        <dbReference type="SAM" id="MobiDB-lite"/>
    </source>
</evidence>
<name>A0A8S1L9J7_PARPR</name>
<evidence type="ECO:0000256" key="2">
    <source>
        <dbReference type="ARBA" id="ARBA00022737"/>
    </source>
</evidence>
<keyword evidence="3" id="KW-0131">Cell cycle</keyword>
<feature type="region of interest" description="Disordered" evidence="5">
    <location>
        <begin position="61"/>
        <end position="97"/>
    </location>
</feature>
<dbReference type="SMART" id="SM00320">
    <property type="entry name" value="WD40"/>
    <property type="match status" value="5"/>
</dbReference>
<dbReference type="CDD" id="cd00200">
    <property type="entry name" value="WD40"/>
    <property type="match status" value="1"/>
</dbReference>
<comment type="caution">
    <text evidence="7">The sequence shown here is derived from an EMBL/GenBank/DDBJ whole genome shotgun (WGS) entry which is preliminary data.</text>
</comment>
<dbReference type="InterPro" id="IPR001680">
    <property type="entry name" value="WD40_rpt"/>
</dbReference>
<dbReference type="Pfam" id="PF24807">
    <property type="entry name" value="WD40_CDC20-Fz"/>
    <property type="match status" value="1"/>
</dbReference>
<dbReference type="EMBL" id="CAJJDM010000035">
    <property type="protein sequence ID" value="CAD8064810.1"/>
    <property type="molecule type" value="Genomic_DNA"/>
</dbReference>
<keyword evidence="8" id="KW-1185">Reference proteome</keyword>
<feature type="repeat" description="WD" evidence="4">
    <location>
        <begin position="467"/>
        <end position="499"/>
    </location>
</feature>
<keyword evidence="1 4" id="KW-0853">WD repeat</keyword>
<dbReference type="InterPro" id="IPR056150">
    <property type="entry name" value="WD40_CDC20-Fz"/>
</dbReference>
<sequence length="520" mass="59498">MSTNTVKMLQQRNIDIEVSCFEDKLQISPSKQNKENSHLSKSKTCDMSDLVRLLHKVDIQSTQQGDQIEQEQDSTPKKQMQQGKTCRYIPLRSGQKQSLNEEFQYREIEEENQEPQKGSDYKDQGNVTLKDIYKMHVFGQPLQSEQLQWESKNLLHFADNTPSKRKILSDINPAILETYQNLIDYREQYQNSQDYQFSQRKISKVPFKVLDAPQLQDDFYLNLIDWSSQNVLSVALSSCVYLWSAYNNRVTKFCDFGNNDMVCSLIWNPQGNQLAIGTGSGEVHIYDQEKMKRIQILEGHSARVGSLAWSANTLCSGSKDRSIILHDPRQKRQTGKFEGHKQEVCGLKWSPDEYQLASGGNDNKLFVWRMGSQIPLAKFNQHQAAVKAIAWSPHRHGLLSSGGGTADRTIRFFNTLTTQQLDWIDTGSQVCNLMFSKNVNEFVSTHGYSMNQIVCWKYPALQKVTTLMGHTSRVLFLAMSPDGETIVTGAGDETLRFWNAFPRKEQAQPINTVLLPQMIR</sequence>
<reference evidence="7" key="1">
    <citation type="submission" date="2021-01" db="EMBL/GenBank/DDBJ databases">
        <authorList>
            <consortium name="Genoscope - CEA"/>
            <person name="William W."/>
        </authorList>
    </citation>
    <scope>NUCLEOTIDE SEQUENCE</scope>
</reference>
<dbReference type="GO" id="GO:1905786">
    <property type="term" value="P:positive regulation of anaphase-promoting complex-dependent catabolic process"/>
    <property type="evidence" value="ECO:0007669"/>
    <property type="project" value="TreeGrafter"/>
</dbReference>
<organism evidence="7 8">
    <name type="scientific">Paramecium primaurelia</name>
    <dbReference type="NCBI Taxonomy" id="5886"/>
    <lineage>
        <taxon>Eukaryota</taxon>
        <taxon>Sar</taxon>
        <taxon>Alveolata</taxon>
        <taxon>Ciliophora</taxon>
        <taxon>Intramacronucleata</taxon>
        <taxon>Oligohymenophorea</taxon>
        <taxon>Peniculida</taxon>
        <taxon>Parameciidae</taxon>
        <taxon>Paramecium</taxon>
    </lineage>
</organism>
<evidence type="ECO:0000313" key="7">
    <source>
        <dbReference type="EMBL" id="CAD8064810.1"/>
    </source>
</evidence>
<evidence type="ECO:0000256" key="4">
    <source>
        <dbReference type="PROSITE-ProRule" id="PRU00221"/>
    </source>
</evidence>
<dbReference type="PROSITE" id="PS50082">
    <property type="entry name" value="WD_REPEATS_2"/>
    <property type="match status" value="2"/>
</dbReference>